<name>A0ABD2JA82_9BILA</name>
<dbReference type="PANTHER" id="PTHR24139:SF34">
    <property type="entry name" value="85_88 KDA CALCIUM-INDEPENDENT PHOSPHOLIPASE A2"/>
    <property type="match status" value="1"/>
</dbReference>
<evidence type="ECO:0000256" key="4">
    <source>
        <dbReference type="ARBA" id="ARBA00023098"/>
    </source>
</evidence>
<proteinExistence type="predicted"/>
<dbReference type="PANTHER" id="PTHR24139">
    <property type="entry name" value="CALCIUM-INDEPENDENT PHOSPHOLIPASE A2"/>
    <property type="match status" value="1"/>
</dbReference>
<organism evidence="7 8">
    <name type="scientific">Heterodera trifolii</name>
    <dbReference type="NCBI Taxonomy" id="157864"/>
    <lineage>
        <taxon>Eukaryota</taxon>
        <taxon>Metazoa</taxon>
        <taxon>Ecdysozoa</taxon>
        <taxon>Nematoda</taxon>
        <taxon>Chromadorea</taxon>
        <taxon>Rhabditida</taxon>
        <taxon>Tylenchina</taxon>
        <taxon>Tylenchomorpha</taxon>
        <taxon>Tylenchoidea</taxon>
        <taxon>Heteroderidae</taxon>
        <taxon>Heteroderinae</taxon>
        <taxon>Heterodera</taxon>
    </lineage>
</organism>
<keyword evidence="8" id="KW-1185">Reference proteome</keyword>
<keyword evidence="2" id="KW-0378">Hydrolase</keyword>
<dbReference type="InterPro" id="IPR002641">
    <property type="entry name" value="PNPLA_dom"/>
</dbReference>
<dbReference type="Proteomes" id="UP001620626">
    <property type="component" value="Unassembled WGS sequence"/>
</dbReference>
<evidence type="ECO:0000256" key="5">
    <source>
        <dbReference type="PROSITE-ProRule" id="PRU01161"/>
    </source>
</evidence>
<sequence>MNKGKTRSIRKGIGVRALSLDGGGIRGVVLVQMLIEIESMMNGVKVGAKALQLDYRDEHRSDRCVGTCRGHLTDRLPPTLLAPEGFGVWRTGAVDRLQRAKFGIIPQGAVWRKQQNGRMIARKLWNLHSLFTTATYVGQKPPRLVKFRNFTSALNEYNPYKTNIWQAANYSSAAPTYFESAHKFMDGDWNCWRKSARKMHWPKNTTYAANPHHELECFVSLGTGKAPTVPVGTTLLEIGTALIEAIKKLAGILMDQTKVAQDTIEDRILVETLWEARTYIREQCEQDVHDLNEMLH</sequence>
<keyword evidence="3" id="KW-0040">ANK repeat</keyword>
<dbReference type="SUPFAM" id="SSF52151">
    <property type="entry name" value="FabD/lysophospholipase-like"/>
    <property type="match status" value="1"/>
</dbReference>
<dbReference type="InterPro" id="IPR016035">
    <property type="entry name" value="Acyl_Trfase/lysoPLipase"/>
</dbReference>
<accession>A0ABD2JA82</accession>
<gene>
    <name evidence="7" type="ORF">niasHT_025985</name>
</gene>
<evidence type="ECO:0000256" key="2">
    <source>
        <dbReference type="ARBA" id="ARBA00022801"/>
    </source>
</evidence>
<dbReference type="AlphaFoldDB" id="A0ABD2JA82"/>
<protein>
    <recommendedName>
        <fullName evidence="6">PNPLA domain-containing protein</fullName>
    </recommendedName>
</protein>
<comment type="caution">
    <text evidence="7">The sequence shown here is derived from an EMBL/GenBank/DDBJ whole genome shotgun (WGS) entry which is preliminary data.</text>
</comment>
<feature type="domain" description="PNPLA" evidence="6">
    <location>
        <begin position="18"/>
        <end position="199"/>
    </location>
</feature>
<dbReference type="EMBL" id="JBICBT010001018">
    <property type="protein sequence ID" value="KAL3087523.1"/>
    <property type="molecule type" value="Genomic_DNA"/>
</dbReference>
<evidence type="ECO:0000256" key="3">
    <source>
        <dbReference type="ARBA" id="ARBA00023043"/>
    </source>
</evidence>
<dbReference type="PROSITE" id="PS51635">
    <property type="entry name" value="PNPLA"/>
    <property type="match status" value="1"/>
</dbReference>
<keyword evidence="4" id="KW-0443">Lipid metabolism</keyword>
<dbReference type="GO" id="GO:0016787">
    <property type="term" value="F:hydrolase activity"/>
    <property type="evidence" value="ECO:0007669"/>
    <property type="project" value="UniProtKB-KW"/>
</dbReference>
<dbReference type="InterPro" id="IPR047148">
    <property type="entry name" value="PLPL9"/>
</dbReference>
<dbReference type="Gene3D" id="3.40.1090.10">
    <property type="entry name" value="Cytosolic phospholipase A2 catalytic domain"/>
    <property type="match status" value="2"/>
</dbReference>
<evidence type="ECO:0000256" key="1">
    <source>
        <dbReference type="ARBA" id="ARBA00022737"/>
    </source>
</evidence>
<comment type="caution">
    <text evidence="5">Lacks conserved residue(s) required for the propagation of feature annotation.</text>
</comment>
<keyword evidence="1" id="KW-0677">Repeat</keyword>
<evidence type="ECO:0000259" key="6">
    <source>
        <dbReference type="PROSITE" id="PS51635"/>
    </source>
</evidence>
<evidence type="ECO:0000313" key="8">
    <source>
        <dbReference type="Proteomes" id="UP001620626"/>
    </source>
</evidence>
<feature type="short sequence motif" description="GXGXXG" evidence="5">
    <location>
        <begin position="22"/>
        <end position="27"/>
    </location>
</feature>
<dbReference type="GO" id="GO:0006629">
    <property type="term" value="P:lipid metabolic process"/>
    <property type="evidence" value="ECO:0007669"/>
    <property type="project" value="UniProtKB-KW"/>
</dbReference>
<evidence type="ECO:0000313" key="7">
    <source>
        <dbReference type="EMBL" id="KAL3087523.1"/>
    </source>
</evidence>
<reference evidence="7 8" key="1">
    <citation type="submission" date="2024-10" db="EMBL/GenBank/DDBJ databases">
        <authorList>
            <person name="Kim D."/>
        </authorList>
    </citation>
    <scope>NUCLEOTIDE SEQUENCE [LARGE SCALE GENOMIC DNA]</scope>
    <source>
        <strain evidence="7">BH-2024</strain>
    </source>
</reference>